<dbReference type="InterPro" id="IPR014555">
    <property type="entry name" value="RecF-like"/>
</dbReference>
<organism evidence="3 4">
    <name type="scientific">Candidatus Avipropionibacterium avicola</name>
    <dbReference type="NCBI Taxonomy" id="2840701"/>
    <lineage>
        <taxon>Bacteria</taxon>
        <taxon>Bacillati</taxon>
        <taxon>Actinomycetota</taxon>
        <taxon>Actinomycetes</taxon>
        <taxon>Propionibacteriales</taxon>
        <taxon>Propionibacteriaceae</taxon>
        <taxon>Propionibacteriaceae incertae sedis</taxon>
        <taxon>Candidatus Avipropionibacterium</taxon>
    </lineage>
</organism>
<evidence type="ECO:0000313" key="3">
    <source>
        <dbReference type="EMBL" id="HIT76911.1"/>
    </source>
</evidence>
<feature type="domain" description="ATPase AAA-type core" evidence="2">
    <location>
        <begin position="188"/>
        <end position="346"/>
    </location>
</feature>
<dbReference type="GO" id="GO:0000731">
    <property type="term" value="P:DNA synthesis involved in DNA repair"/>
    <property type="evidence" value="ECO:0007669"/>
    <property type="project" value="TreeGrafter"/>
</dbReference>
<dbReference type="GO" id="GO:0005524">
    <property type="term" value="F:ATP binding"/>
    <property type="evidence" value="ECO:0007669"/>
    <property type="project" value="InterPro"/>
</dbReference>
<dbReference type="GO" id="GO:0006302">
    <property type="term" value="P:double-strand break repair"/>
    <property type="evidence" value="ECO:0007669"/>
    <property type="project" value="InterPro"/>
</dbReference>
<dbReference type="InterPro" id="IPR003959">
    <property type="entry name" value="ATPase_AAA_core"/>
</dbReference>
<feature type="domain" description="ATPase AAA-type core" evidence="2">
    <location>
        <begin position="23"/>
        <end position="64"/>
    </location>
</feature>
<protein>
    <submittedName>
        <fullName evidence="3">AAA family ATPase</fullName>
    </submittedName>
</protein>
<dbReference type="InterPro" id="IPR027417">
    <property type="entry name" value="P-loop_NTPase"/>
</dbReference>
<name>A0A9D1H0G4_9ACTN</name>
<dbReference type="EMBL" id="DVLP01000438">
    <property type="protein sequence ID" value="HIT76911.1"/>
    <property type="molecule type" value="Genomic_DNA"/>
</dbReference>
<dbReference type="Pfam" id="PF13304">
    <property type="entry name" value="AAA_21"/>
    <property type="match status" value="2"/>
</dbReference>
<reference evidence="3" key="1">
    <citation type="submission" date="2020-10" db="EMBL/GenBank/DDBJ databases">
        <authorList>
            <person name="Gilroy R."/>
        </authorList>
    </citation>
    <scope>NUCLEOTIDE SEQUENCE</scope>
    <source>
        <strain evidence="3">ChiGjej1B1-24693</strain>
    </source>
</reference>
<dbReference type="GO" id="GO:0009432">
    <property type="term" value="P:SOS response"/>
    <property type="evidence" value="ECO:0007669"/>
    <property type="project" value="UniProtKB-KW"/>
</dbReference>
<dbReference type="FunFam" id="3.40.50.300:FF:002708">
    <property type="entry name" value="FeS assembly ATPase SufC"/>
    <property type="match status" value="1"/>
</dbReference>
<keyword evidence="1" id="KW-0742">SOS response</keyword>
<reference evidence="3" key="2">
    <citation type="journal article" date="2021" name="PeerJ">
        <title>Extensive microbial diversity within the chicken gut microbiome revealed by metagenomics and culture.</title>
        <authorList>
            <person name="Gilroy R."/>
            <person name="Ravi A."/>
            <person name="Getino M."/>
            <person name="Pursley I."/>
            <person name="Horton D.L."/>
            <person name="Alikhan N.F."/>
            <person name="Baker D."/>
            <person name="Gharbi K."/>
            <person name="Hall N."/>
            <person name="Watson M."/>
            <person name="Adriaenssens E.M."/>
            <person name="Foster-Nyarko E."/>
            <person name="Jarju S."/>
            <person name="Secka A."/>
            <person name="Antonio M."/>
            <person name="Oren A."/>
            <person name="Chaudhuri R.R."/>
            <person name="La Ragione R."/>
            <person name="Hildebrand F."/>
            <person name="Pallen M.J."/>
        </authorList>
    </citation>
    <scope>NUCLEOTIDE SEQUENCE</scope>
    <source>
        <strain evidence="3">ChiGjej1B1-24693</strain>
    </source>
</reference>
<dbReference type="AlphaFoldDB" id="A0A9D1H0G4"/>
<feature type="non-terminal residue" evidence="3">
    <location>
        <position position="371"/>
    </location>
</feature>
<dbReference type="Gene3D" id="3.40.50.300">
    <property type="entry name" value="P-loop containing nucleotide triphosphate hydrolases"/>
    <property type="match status" value="2"/>
</dbReference>
<sequence length="371" mass="39307">MLTTLAISGYRSLREVVVPLSGLTVVTGPNGAGKSSLHKALRLLAEVGQGQLISSLATEGGLDSVLWAGPESLAGARRGHPTQGTVRSRPVALQLGFGVDDGFGYLIDLGLPSPTGAPTAFARDPQIKREIVFHGANMRPATTLVTRSWSTVAARGAADPLTTVLAGHRSMLHEFADPAEHPELHQVRDQLRSWRFYDGFRTDATAPARQPCVGTRTPVLAADAGDLAAAVQTIREEDGTALDRVVDDAFPGSELEVAISDDGRFDLALQQPGMIRPLAAAELSDGTLRFLCWSAALLTVAPAPLMVLNEPETSLHPDLVPALGRLILEASRRTQVVVVTHSAALRDSLGDEASDVALHKELGETRIVDQG</sequence>
<dbReference type="PIRSF" id="PIRSF029347">
    <property type="entry name" value="RecF"/>
    <property type="match status" value="1"/>
</dbReference>
<dbReference type="PANTHER" id="PTHR32182">
    <property type="entry name" value="DNA REPLICATION AND REPAIR PROTEIN RECF"/>
    <property type="match status" value="1"/>
</dbReference>
<proteinExistence type="predicted"/>
<accession>A0A9D1H0G4</accession>
<gene>
    <name evidence="3" type="ORF">IAA98_15130</name>
</gene>
<comment type="caution">
    <text evidence="3">The sequence shown here is derived from an EMBL/GenBank/DDBJ whole genome shotgun (WGS) entry which is preliminary data.</text>
</comment>
<keyword evidence="1" id="KW-0227">DNA damage</keyword>
<evidence type="ECO:0000259" key="2">
    <source>
        <dbReference type="Pfam" id="PF13304"/>
    </source>
</evidence>
<dbReference type="PANTHER" id="PTHR32182:SF25">
    <property type="entry name" value="SLR1056 PROTEIN"/>
    <property type="match status" value="1"/>
</dbReference>
<evidence type="ECO:0000313" key="4">
    <source>
        <dbReference type="Proteomes" id="UP000886842"/>
    </source>
</evidence>
<evidence type="ECO:0000256" key="1">
    <source>
        <dbReference type="ARBA" id="ARBA00023236"/>
    </source>
</evidence>
<dbReference type="GO" id="GO:0016887">
    <property type="term" value="F:ATP hydrolysis activity"/>
    <property type="evidence" value="ECO:0007669"/>
    <property type="project" value="InterPro"/>
</dbReference>
<dbReference type="SUPFAM" id="SSF52540">
    <property type="entry name" value="P-loop containing nucleoside triphosphate hydrolases"/>
    <property type="match status" value="1"/>
</dbReference>
<dbReference type="Proteomes" id="UP000886842">
    <property type="component" value="Unassembled WGS sequence"/>
</dbReference>